<dbReference type="InterPro" id="IPR013427">
    <property type="entry name" value="Haem-bd_dom_put"/>
</dbReference>
<gene>
    <name evidence="7" type="ORF">K239x_03650</name>
</gene>
<feature type="domain" description="Cytochrome c" evidence="6">
    <location>
        <begin position="858"/>
        <end position="991"/>
    </location>
</feature>
<keyword evidence="8" id="KW-1185">Reference proteome</keyword>
<dbReference type="Gene3D" id="1.25.10.10">
    <property type="entry name" value="Leucine-rich Repeat Variant"/>
    <property type="match status" value="1"/>
</dbReference>
<reference evidence="7 8" key="1">
    <citation type="submission" date="2019-02" db="EMBL/GenBank/DDBJ databases">
        <title>Deep-cultivation of Planctomycetes and their phenomic and genomic characterization uncovers novel biology.</title>
        <authorList>
            <person name="Wiegand S."/>
            <person name="Jogler M."/>
            <person name="Boedeker C."/>
            <person name="Pinto D."/>
            <person name="Vollmers J."/>
            <person name="Rivas-Marin E."/>
            <person name="Kohn T."/>
            <person name="Peeters S.H."/>
            <person name="Heuer A."/>
            <person name="Rast P."/>
            <person name="Oberbeckmann S."/>
            <person name="Bunk B."/>
            <person name="Jeske O."/>
            <person name="Meyerdierks A."/>
            <person name="Storesund J.E."/>
            <person name="Kallscheuer N."/>
            <person name="Luecker S."/>
            <person name="Lage O.M."/>
            <person name="Pohl T."/>
            <person name="Merkel B.J."/>
            <person name="Hornburger P."/>
            <person name="Mueller R.-W."/>
            <person name="Bruemmer F."/>
            <person name="Labrenz M."/>
            <person name="Spormann A.M."/>
            <person name="Op den Camp H."/>
            <person name="Overmann J."/>
            <person name="Amann R."/>
            <person name="Jetten M.S.M."/>
            <person name="Mascher T."/>
            <person name="Medema M.H."/>
            <person name="Devos D.P."/>
            <person name="Kaster A.-K."/>
            <person name="Ovreas L."/>
            <person name="Rohde M."/>
            <person name="Galperin M.Y."/>
            <person name="Jogler C."/>
        </authorList>
    </citation>
    <scope>NUCLEOTIDE SEQUENCE [LARGE SCALE GENOMIC DNA]</scope>
    <source>
        <strain evidence="7 8">K23_9</strain>
    </source>
</reference>
<dbReference type="InterPro" id="IPR011041">
    <property type="entry name" value="Quinoprot_gluc/sorb_DH_b-prop"/>
</dbReference>
<keyword evidence="3 4" id="KW-0408">Iron</keyword>
<keyword evidence="1 4" id="KW-0349">Heme</keyword>
<dbReference type="Proteomes" id="UP000319817">
    <property type="component" value="Chromosome"/>
</dbReference>
<dbReference type="Gene3D" id="2.120.10.30">
    <property type="entry name" value="TolB, C-terminal domain"/>
    <property type="match status" value="1"/>
</dbReference>
<name>A0A517NMR9_9BACT</name>
<evidence type="ECO:0000256" key="3">
    <source>
        <dbReference type="ARBA" id="ARBA00023004"/>
    </source>
</evidence>
<proteinExistence type="predicted"/>
<evidence type="ECO:0000259" key="6">
    <source>
        <dbReference type="PROSITE" id="PS51007"/>
    </source>
</evidence>
<dbReference type="InterPro" id="IPR011030">
    <property type="entry name" value="Lipovitellin_superhlx_dom"/>
</dbReference>
<dbReference type="Gene3D" id="1.10.760.10">
    <property type="entry name" value="Cytochrome c-like domain"/>
    <property type="match status" value="1"/>
</dbReference>
<dbReference type="SUPFAM" id="SSF48371">
    <property type="entry name" value="ARM repeat"/>
    <property type="match status" value="1"/>
</dbReference>
<dbReference type="Pfam" id="PF13646">
    <property type="entry name" value="HEAT_2"/>
    <property type="match status" value="1"/>
</dbReference>
<dbReference type="PANTHER" id="PTHR33546:SF1">
    <property type="entry name" value="LARGE, MULTIFUNCTIONAL SECRETED PROTEIN"/>
    <property type="match status" value="1"/>
</dbReference>
<dbReference type="PROSITE" id="PS51007">
    <property type="entry name" value="CYTC"/>
    <property type="match status" value="1"/>
</dbReference>
<feature type="signal peptide" evidence="5">
    <location>
        <begin position="1"/>
        <end position="30"/>
    </location>
</feature>
<dbReference type="InterPro" id="IPR009056">
    <property type="entry name" value="Cyt_c-like_dom"/>
</dbReference>
<dbReference type="InterPro" id="IPR013428">
    <property type="entry name" value="Membrane-bound_put_N"/>
</dbReference>
<keyword evidence="5" id="KW-0732">Signal</keyword>
<evidence type="ECO:0000313" key="8">
    <source>
        <dbReference type="Proteomes" id="UP000319817"/>
    </source>
</evidence>
<dbReference type="InterPro" id="IPR016024">
    <property type="entry name" value="ARM-type_fold"/>
</dbReference>
<organism evidence="7 8">
    <name type="scientific">Stieleria marina</name>
    <dbReference type="NCBI Taxonomy" id="1930275"/>
    <lineage>
        <taxon>Bacteria</taxon>
        <taxon>Pseudomonadati</taxon>
        <taxon>Planctomycetota</taxon>
        <taxon>Planctomycetia</taxon>
        <taxon>Pirellulales</taxon>
        <taxon>Pirellulaceae</taxon>
        <taxon>Stieleria</taxon>
    </lineage>
</organism>
<dbReference type="NCBIfam" id="TIGR02603">
    <property type="entry name" value="CxxCH_TIGR02603"/>
    <property type="match status" value="1"/>
</dbReference>
<dbReference type="SUPFAM" id="SSF50952">
    <property type="entry name" value="Soluble quinoprotein glucose dehydrogenase"/>
    <property type="match status" value="1"/>
</dbReference>
<protein>
    <submittedName>
        <fullName evidence="7">Cytochrome c</fullName>
    </submittedName>
</protein>
<dbReference type="NCBIfam" id="TIGR02604">
    <property type="entry name" value="Piru_Ver_Nterm"/>
    <property type="match status" value="1"/>
</dbReference>
<dbReference type="PANTHER" id="PTHR33546">
    <property type="entry name" value="LARGE, MULTIFUNCTIONAL SECRETED PROTEIN-RELATED"/>
    <property type="match status" value="1"/>
</dbReference>
<dbReference type="Pfam" id="PF23500">
    <property type="entry name" value="DUF7133"/>
    <property type="match status" value="1"/>
</dbReference>
<dbReference type="GO" id="GO:0046872">
    <property type="term" value="F:metal ion binding"/>
    <property type="evidence" value="ECO:0007669"/>
    <property type="project" value="UniProtKB-KW"/>
</dbReference>
<dbReference type="InterPro" id="IPR011989">
    <property type="entry name" value="ARM-like"/>
</dbReference>
<dbReference type="InterPro" id="IPR036909">
    <property type="entry name" value="Cyt_c-like_dom_sf"/>
</dbReference>
<dbReference type="RefSeq" id="WP_145415973.1">
    <property type="nucleotide sequence ID" value="NZ_CP036526.1"/>
</dbReference>
<dbReference type="GO" id="GO:0009055">
    <property type="term" value="F:electron transfer activity"/>
    <property type="evidence" value="ECO:0007669"/>
    <property type="project" value="InterPro"/>
</dbReference>
<evidence type="ECO:0000256" key="4">
    <source>
        <dbReference type="PROSITE-ProRule" id="PRU00433"/>
    </source>
</evidence>
<evidence type="ECO:0000256" key="5">
    <source>
        <dbReference type="SAM" id="SignalP"/>
    </source>
</evidence>
<dbReference type="OrthoDB" id="230287at2"/>
<feature type="chain" id="PRO_5021734887" evidence="5">
    <location>
        <begin position="31"/>
        <end position="991"/>
    </location>
</feature>
<accession>A0A517NMR9</accession>
<evidence type="ECO:0000256" key="2">
    <source>
        <dbReference type="ARBA" id="ARBA00022723"/>
    </source>
</evidence>
<dbReference type="SUPFAM" id="SSF48431">
    <property type="entry name" value="Lipovitellin-phosvitin complex, superhelical domain"/>
    <property type="match status" value="1"/>
</dbReference>
<dbReference type="InterPro" id="IPR055557">
    <property type="entry name" value="DUF7133"/>
</dbReference>
<keyword evidence="2 4" id="KW-0479">Metal-binding</keyword>
<dbReference type="InterPro" id="IPR011042">
    <property type="entry name" value="6-blade_b-propeller_TolB-like"/>
</dbReference>
<dbReference type="Pfam" id="PF13442">
    <property type="entry name" value="Cytochrome_CBB3"/>
    <property type="match status" value="1"/>
</dbReference>
<dbReference type="AlphaFoldDB" id="A0A517NMR9"/>
<dbReference type="EMBL" id="CP036526">
    <property type="protein sequence ID" value="QDT08426.1"/>
    <property type="molecule type" value="Genomic_DNA"/>
</dbReference>
<evidence type="ECO:0000256" key="1">
    <source>
        <dbReference type="ARBA" id="ARBA00022617"/>
    </source>
</evidence>
<sequence precursor="true">MTCYLSFIAKIFCSVVFVLTSLLTAPLAEADDFSSELPRIPPTAPADALKTFEVADGYEMQLVAAEPLIGSPVAIEWAADGRMFVCEMRGYSEDQDKQISTIGLLSDTDNDGAYDHRTEFASGLDWPTAIYPYDGGLFVGDAPDLLYFKDTDGDGVADEKKVVLTGFGTSNVQGLMNSMRWGLDNRIHIACSSVGGQIKIAESTGPPVNVRGRDLAFDPRTYEFTPTSGAAQHGMCFDDWGRKFASSNSNHIMQVMYDDNRIARNRYVNAPSALVSIAVDGPQAEVFRTSPVEPWRIVRTRLRVSGKVSGPIEGGGRAAGYFTGATGITIYRGDAWPATDKGIAIVGDVGSNLIHRKRLEPSGLDFKAHRMDAKSEFVASTDIWFRPAQFANAPDGSLHVIDVCREVIEHPKSLPPEIKQHLDLTAGRDRGRIYRLVPTGFTGRPTPNLTKESTEVLVTLLAHPNAWHRETASRLIFERQDPTSIRALQQQVASFDQPVATLHAMYALSGLDALTADLLQRPLRHPNENVRRHAVTLADRFGLVQALAKEILRLSKDPSLAVRTEVAYAISEIVHPDRQHTLASIAKQDQSIWTRIAVQSSVPDTAAELFSILFADPDFRGAAASQLLLDLADQISRRDVRGELWMAINAVELFPDAGAAFVLPIAGPLLRKRGDDNSNLAKLAAEGYLKDIDKLKAEMLDAAKLTAADQSDSLSSRVAAIDSLAFGSFADIQETLNDLIDQQQPPSIQKAAVRTLGTFNHPGVASTLISFWPSLSPALRSAATECLLARPERVLTMFDAVDQKKVELRDLPIARLKLLTKSKQSKIALTAKQYLSSLDTGGRDEVVQSYQSVIDAKGDIDRGRNVFKKNCSACHKTEGFGNELGPNLAAMKNRGPAAILTNVLDPNREVNPQYLNYVLLSDDGRTLTGMITSETANSITLSRGEGVSETISRTEIETLQSTGVSIMPEGMEKNIDVQSMADLIAYLMQAK</sequence>
<evidence type="ECO:0000313" key="7">
    <source>
        <dbReference type="EMBL" id="QDT08426.1"/>
    </source>
</evidence>
<dbReference type="GO" id="GO:0020037">
    <property type="term" value="F:heme binding"/>
    <property type="evidence" value="ECO:0007669"/>
    <property type="project" value="InterPro"/>
</dbReference>
<dbReference type="SUPFAM" id="SSF46626">
    <property type="entry name" value="Cytochrome c"/>
    <property type="match status" value="1"/>
</dbReference>